<organism evidence="1">
    <name type="scientific">Rhizophora mucronata</name>
    <name type="common">Asiatic mangrove</name>
    <dbReference type="NCBI Taxonomy" id="61149"/>
    <lineage>
        <taxon>Eukaryota</taxon>
        <taxon>Viridiplantae</taxon>
        <taxon>Streptophyta</taxon>
        <taxon>Embryophyta</taxon>
        <taxon>Tracheophyta</taxon>
        <taxon>Spermatophyta</taxon>
        <taxon>Magnoliopsida</taxon>
        <taxon>eudicotyledons</taxon>
        <taxon>Gunneridae</taxon>
        <taxon>Pentapetalae</taxon>
        <taxon>rosids</taxon>
        <taxon>fabids</taxon>
        <taxon>Malpighiales</taxon>
        <taxon>Rhizophoraceae</taxon>
        <taxon>Rhizophora</taxon>
    </lineage>
</organism>
<reference evidence="1" key="1">
    <citation type="submission" date="2018-02" db="EMBL/GenBank/DDBJ databases">
        <title>Rhizophora mucronata_Transcriptome.</title>
        <authorList>
            <person name="Meera S.P."/>
            <person name="Sreeshan A."/>
            <person name="Augustine A."/>
        </authorList>
    </citation>
    <scope>NUCLEOTIDE SEQUENCE</scope>
    <source>
        <tissue evidence="1">Leaf</tissue>
    </source>
</reference>
<protein>
    <submittedName>
        <fullName evidence="1">Uncharacterized protein</fullName>
    </submittedName>
</protein>
<dbReference type="EMBL" id="GGEC01064784">
    <property type="protein sequence ID" value="MBX45268.1"/>
    <property type="molecule type" value="Transcribed_RNA"/>
</dbReference>
<proteinExistence type="predicted"/>
<dbReference type="AlphaFoldDB" id="A0A2P2NRZ4"/>
<evidence type="ECO:0000313" key="1">
    <source>
        <dbReference type="EMBL" id="MBX45268.1"/>
    </source>
</evidence>
<accession>A0A2P2NRZ4</accession>
<name>A0A2P2NRZ4_RHIMU</name>
<sequence length="22" mass="2439">MKFLTFCSSNILVLEAVVACSY</sequence>